<dbReference type="GO" id="GO:0004814">
    <property type="term" value="F:arginine-tRNA ligase activity"/>
    <property type="evidence" value="ECO:0007669"/>
    <property type="project" value="InterPro"/>
</dbReference>
<keyword evidence="1" id="KW-0547">Nucleotide-binding</keyword>
<dbReference type="Proteomes" id="UP000426265">
    <property type="component" value="Unassembled WGS sequence"/>
</dbReference>
<dbReference type="SUPFAM" id="SSF52374">
    <property type="entry name" value="Nucleotidylyl transferase"/>
    <property type="match status" value="1"/>
</dbReference>
<name>A0A654GC07_ARATH</name>
<feature type="domain" description="Arginyl-tRNA synthetase catalytic core" evidence="2">
    <location>
        <begin position="2"/>
        <end position="54"/>
    </location>
</feature>
<evidence type="ECO:0000313" key="4">
    <source>
        <dbReference type="Proteomes" id="UP000426265"/>
    </source>
</evidence>
<reference evidence="3 4" key="1">
    <citation type="submission" date="2019-11" db="EMBL/GenBank/DDBJ databases">
        <authorList>
            <person name="Jiao W.-B."/>
            <person name="Schneeberger K."/>
        </authorList>
    </citation>
    <scope>NUCLEOTIDE SEQUENCE [LARGE SCALE GENOMIC DNA]</scope>
    <source>
        <strain evidence="4">cv. An-1</strain>
    </source>
</reference>
<protein>
    <recommendedName>
        <fullName evidence="2">Arginyl-tRNA synthetase catalytic core domain-containing protein</fullName>
    </recommendedName>
</protein>
<evidence type="ECO:0000256" key="1">
    <source>
        <dbReference type="RuleBase" id="RU363038"/>
    </source>
</evidence>
<keyword evidence="1" id="KW-0030">Aminoacyl-tRNA synthetase</keyword>
<proteinExistence type="inferred from homology"/>
<dbReference type="PANTHER" id="PTHR11956:SF5">
    <property type="entry name" value="ARGININE--TRNA LIGASE, CYTOPLASMIC"/>
    <property type="match status" value="1"/>
</dbReference>
<gene>
    <name evidence="3" type="ORF">AN1_LOCUS25937</name>
</gene>
<dbReference type="GO" id="GO:0005524">
    <property type="term" value="F:ATP binding"/>
    <property type="evidence" value="ECO:0007669"/>
    <property type="project" value="UniProtKB-KW"/>
</dbReference>
<organism evidence="3 4">
    <name type="scientific">Arabidopsis thaliana</name>
    <name type="common">Mouse-ear cress</name>
    <dbReference type="NCBI Taxonomy" id="3702"/>
    <lineage>
        <taxon>Eukaryota</taxon>
        <taxon>Viridiplantae</taxon>
        <taxon>Streptophyta</taxon>
        <taxon>Embryophyta</taxon>
        <taxon>Tracheophyta</taxon>
        <taxon>Spermatophyta</taxon>
        <taxon>Magnoliopsida</taxon>
        <taxon>eudicotyledons</taxon>
        <taxon>Gunneridae</taxon>
        <taxon>Pentapetalae</taxon>
        <taxon>rosids</taxon>
        <taxon>malvids</taxon>
        <taxon>Brassicales</taxon>
        <taxon>Brassicaceae</taxon>
        <taxon>Camelineae</taxon>
        <taxon>Arabidopsis</taxon>
    </lineage>
</organism>
<accession>A0A654GC07</accession>
<comment type="similarity">
    <text evidence="1">Belongs to the class-I aminoacyl-tRNA synthetase family.</text>
</comment>
<dbReference type="InterPro" id="IPR035684">
    <property type="entry name" value="ArgRS_core"/>
</dbReference>
<dbReference type="AlphaFoldDB" id="A0A654GC07"/>
<dbReference type="EMBL" id="CACRSJ010000110">
    <property type="protein sequence ID" value="VYS70557.1"/>
    <property type="molecule type" value="Genomic_DNA"/>
</dbReference>
<evidence type="ECO:0000313" key="3">
    <source>
        <dbReference type="EMBL" id="VYS70557.1"/>
    </source>
</evidence>
<keyword evidence="1" id="KW-0648">Protein biosynthesis</keyword>
<dbReference type="InterPro" id="IPR001278">
    <property type="entry name" value="Arg-tRNA-ligase"/>
</dbReference>
<dbReference type="GO" id="GO:0006420">
    <property type="term" value="P:arginyl-tRNA aminoacylation"/>
    <property type="evidence" value="ECO:0007669"/>
    <property type="project" value="InterPro"/>
</dbReference>
<dbReference type="PANTHER" id="PTHR11956">
    <property type="entry name" value="ARGINYL-TRNA SYNTHETASE"/>
    <property type="match status" value="1"/>
</dbReference>
<evidence type="ECO:0000259" key="2">
    <source>
        <dbReference type="Pfam" id="PF00750"/>
    </source>
</evidence>
<sequence length="104" mass="12118">MNEAKNPSKDVLIERGKHEEWTPKELDQTGEAVRYAAVKYADLMNNRLTDYTFNVDHLLNDETGMLVLNHADERVLGLHFTCYDLHDRSVVNSVFLFDEKNLYD</sequence>
<keyword evidence="1" id="KW-0436">Ligase</keyword>
<dbReference type="InterPro" id="IPR014729">
    <property type="entry name" value="Rossmann-like_a/b/a_fold"/>
</dbReference>
<dbReference type="Gene3D" id="3.40.50.620">
    <property type="entry name" value="HUPs"/>
    <property type="match status" value="1"/>
</dbReference>
<dbReference type="Pfam" id="PF00750">
    <property type="entry name" value="tRNA-synt_1d"/>
    <property type="match status" value="1"/>
</dbReference>
<keyword evidence="1" id="KW-0067">ATP-binding</keyword>